<keyword evidence="4" id="KW-0804">Transcription</keyword>
<dbReference type="PANTHER" id="PTHR43537">
    <property type="entry name" value="TRANSCRIPTIONAL REGULATOR, GNTR FAMILY"/>
    <property type="match status" value="1"/>
</dbReference>
<evidence type="ECO:0000259" key="7">
    <source>
        <dbReference type="PROSITE" id="PS50949"/>
    </source>
</evidence>
<dbReference type="Pfam" id="PF00392">
    <property type="entry name" value="GntR"/>
    <property type="match status" value="1"/>
</dbReference>
<keyword evidence="9" id="KW-1185">Reference proteome</keyword>
<protein>
    <recommendedName>
        <fullName evidence="6">Pyruvate dehydrogenase complex repressor</fullName>
    </recommendedName>
</protein>
<sequence length="242" mass="26584">MGSRRVKMSDVLYGDILKQISTGGFGAGERLPSEKEFGERFGVSRPIVREALERLRAEGVIRSRQGAGSFVADGAPGIEVAEIPVLANSDNAPPQISSIVAIQKFYTYRISLEGELAFAAAQNCQPADIQRIGGLLQTIKSSASISSHGIEEDLEYHEAIAQATHNEFFIAAWAASRAHIRFLIELARNLSTLHSPNHSAVVRSSHEPIFECIRDGDAEGARSRMREHITRSQERVFLGKWT</sequence>
<dbReference type="PANTHER" id="PTHR43537:SF34">
    <property type="entry name" value="PYRUVATE DEHYDROGENASE COMPLEX REPRESSOR"/>
    <property type="match status" value="1"/>
</dbReference>
<dbReference type="InterPro" id="IPR000524">
    <property type="entry name" value="Tscrpt_reg_HTH_GntR"/>
</dbReference>
<evidence type="ECO:0000313" key="9">
    <source>
        <dbReference type="Proteomes" id="UP001315278"/>
    </source>
</evidence>
<dbReference type="InterPro" id="IPR008920">
    <property type="entry name" value="TF_FadR/GntR_C"/>
</dbReference>
<dbReference type="Pfam" id="PF07729">
    <property type="entry name" value="FCD"/>
    <property type="match status" value="1"/>
</dbReference>
<evidence type="ECO:0000313" key="8">
    <source>
        <dbReference type="EMBL" id="MBR0796050.1"/>
    </source>
</evidence>
<proteinExistence type="predicted"/>
<dbReference type="InterPro" id="IPR036388">
    <property type="entry name" value="WH-like_DNA-bd_sf"/>
</dbReference>
<dbReference type="PROSITE" id="PS50949">
    <property type="entry name" value="HTH_GNTR"/>
    <property type="match status" value="1"/>
</dbReference>
<gene>
    <name evidence="8" type="ORF">JQ615_11680</name>
</gene>
<dbReference type="PRINTS" id="PR00035">
    <property type="entry name" value="HTHGNTR"/>
</dbReference>
<accession>A0ABS5FGZ6</accession>
<dbReference type="InterPro" id="IPR011711">
    <property type="entry name" value="GntR_C"/>
</dbReference>
<name>A0ABS5FGZ6_9BRAD</name>
<comment type="function">
    <text evidence="5">Transcriptional repressor for the pyruvate dehydrogenase complex genes aceEF and lpd.</text>
</comment>
<organism evidence="8 9">
    <name type="scientific">Bradyrhizobium jicamae</name>
    <dbReference type="NCBI Taxonomy" id="280332"/>
    <lineage>
        <taxon>Bacteria</taxon>
        <taxon>Pseudomonadati</taxon>
        <taxon>Pseudomonadota</taxon>
        <taxon>Alphaproteobacteria</taxon>
        <taxon>Hyphomicrobiales</taxon>
        <taxon>Nitrobacteraceae</taxon>
        <taxon>Bradyrhizobium</taxon>
    </lineage>
</organism>
<evidence type="ECO:0000256" key="4">
    <source>
        <dbReference type="ARBA" id="ARBA00023163"/>
    </source>
</evidence>
<dbReference type="SMART" id="SM00345">
    <property type="entry name" value="HTH_GNTR"/>
    <property type="match status" value="1"/>
</dbReference>
<dbReference type="Gene3D" id="1.20.120.530">
    <property type="entry name" value="GntR ligand-binding domain-like"/>
    <property type="match status" value="1"/>
</dbReference>
<evidence type="ECO:0000256" key="5">
    <source>
        <dbReference type="ARBA" id="ARBA00037357"/>
    </source>
</evidence>
<dbReference type="SUPFAM" id="SSF46785">
    <property type="entry name" value="Winged helix' DNA-binding domain"/>
    <property type="match status" value="1"/>
</dbReference>
<dbReference type="SUPFAM" id="SSF48008">
    <property type="entry name" value="GntR ligand-binding domain-like"/>
    <property type="match status" value="1"/>
</dbReference>
<dbReference type="Proteomes" id="UP001315278">
    <property type="component" value="Unassembled WGS sequence"/>
</dbReference>
<comment type="caution">
    <text evidence="8">The sequence shown here is derived from an EMBL/GenBank/DDBJ whole genome shotgun (WGS) entry which is preliminary data.</text>
</comment>
<evidence type="ECO:0000256" key="3">
    <source>
        <dbReference type="ARBA" id="ARBA00023125"/>
    </source>
</evidence>
<reference evidence="9" key="1">
    <citation type="journal article" date="2021" name="ISME J.">
        <title>Evolutionary origin and ecological implication of a unique nif island in free-living Bradyrhizobium lineages.</title>
        <authorList>
            <person name="Tao J."/>
        </authorList>
    </citation>
    <scope>NUCLEOTIDE SEQUENCE [LARGE SCALE GENOMIC DNA]</scope>
    <source>
        <strain evidence="9">SZCCT0434</strain>
    </source>
</reference>
<evidence type="ECO:0000256" key="6">
    <source>
        <dbReference type="ARBA" id="ARBA00039592"/>
    </source>
</evidence>
<dbReference type="EMBL" id="JAFCJH010000009">
    <property type="protein sequence ID" value="MBR0796050.1"/>
    <property type="molecule type" value="Genomic_DNA"/>
</dbReference>
<keyword evidence="3" id="KW-0238">DNA-binding</keyword>
<dbReference type="SMART" id="SM00895">
    <property type="entry name" value="FCD"/>
    <property type="match status" value="1"/>
</dbReference>
<evidence type="ECO:0000256" key="2">
    <source>
        <dbReference type="ARBA" id="ARBA00023015"/>
    </source>
</evidence>
<dbReference type="InterPro" id="IPR036390">
    <property type="entry name" value="WH_DNA-bd_sf"/>
</dbReference>
<keyword evidence="2" id="KW-0805">Transcription regulation</keyword>
<keyword evidence="1" id="KW-0678">Repressor</keyword>
<dbReference type="Gene3D" id="1.10.10.10">
    <property type="entry name" value="Winged helix-like DNA-binding domain superfamily/Winged helix DNA-binding domain"/>
    <property type="match status" value="1"/>
</dbReference>
<feature type="domain" description="HTH gntR-type" evidence="7">
    <location>
        <begin position="6"/>
        <end position="74"/>
    </location>
</feature>
<evidence type="ECO:0000256" key="1">
    <source>
        <dbReference type="ARBA" id="ARBA00022491"/>
    </source>
</evidence>
<dbReference type="CDD" id="cd07377">
    <property type="entry name" value="WHTH_GntR"/>
    <property type="match status" value="1"/>
</dbReference>